<accession>A0A699JL57</accession>
<gene>
    <name evidence="1" type="ORF">Tci_614396</name>
</gene>
<comment type="caution">
    <text evidence="1">The sequence shown here is derived from an EMBL/GenBank/DDBJ whole genome shotgun (WGS) entry which is preliminary data.</text>
</comment>
<evidence type="ECO:0000313" key="1">
    <source>
        <dbReference type="EMBL" id="GFA42424.1"/>
    </source>
</evidence>
<proteinExistence type="predicted"/>
<reference evidence="1" key="1">
    <citation type="journal article" date="2019" name="Sci. Rep.">
        <title>Draft genome of Tanacetum cinerariifolium, the natural source of mosquito coil.</title>
        <authorList>
            <person name="Yamashiro T."/>
            <person name="Shiraishi A."/>
            <person name="Satake H."/>
            <person name="Nakayama K."/>
        </authorList>
    </citation>
    <scope>NUCLEOTIDE SEQUENCE</scope>
</reference>
<name>A0A699JL57_TANCI</name>
<organism evidence="1">
    <name type="scientific">Tanacetum cinerariifolium</name>
    <name type="common">Dalmatian daisy</name>
    <name type="synonym">Chrysanthemum cinerariifolium</name>
    <dbReference type="NCBI Taxonomy" id="118510"/>
    <lineage>
        <taxon>Eukaryota</taxon>
        <taxon>Viridiplantae</taxon>
        <taxon>Streptophyta</taxon>
        <taxon>Embryophyta</taxon>
        <taxon>Tracheophyta</taxon>
        <taxon>Spermatophyta</taxon>
        <taxon>Magnoliopsida</taxon>
        <taxon>eudicotyledons</taxon>
        <taxon>Gunneridae</taxon>
        <taxon>Pentapetalae</taxon>
        <taxon>asterids</taxon>
        <taxon>campanulids</taxon>
        <taxon>Asterales</taxon>
        <taxon>Asteraceae</taxon>
        <taxon>Asteroideae</taxon>
        <taxon>Anthemideae</taxon>
        <taxon>Anthemidinae</taxon>
        <taxon>Tanacetum</taxon>
    </lineage>
</organism>
<dbReference type="EMBL" id="BKCJ010421591">
    <property type="protein sequence ID" value="GFA42424.1"/>
    <property type="molecule type" value="Genomic_DNA"/>
</dbReference>
<dbReference type="AlphaFoldDB" id="A0A699JL57"/>
<protein>
    <submittedName>
        <fullName evidence="1">Uncharacterized protein</fullName>
    </submittedName>
</protein>
<sequence>MTNAQTLSGSRSFLLRASATTFAFPRIWEGLQRIEGLNVSYKARNLREARNFDGESESGSLDIESASGSFYGATRNFGGNEARNLSEARTLITLLGMKLETLITLV</sequence>